<sequence>MSTPLNAPSRDASGASRKRLSPCVGAFAVAVALALAGCTMPTHPDSAAGPGNPLNPAGVQLLDDTSWVLKRAQTSDGRPALDVPADPTAAPTLTLDTNSGQRRASGFAGCNRFSGTYNLASGNMTFGPLATTRKTCGPDADRLEQAYLDALAHIGTTLVQMRPPQEMRIIATTGLTLTFARESR</sequence>
<feature type="region of interest" description="Disordered" evidence="1">
    <location>
        <begin position="74"/>
        <end position="98"/>
    </location>
</feature>
<feature type="domain" description="DUF306" evidence="2">
    <location>
        <begin position="61"/>
        <end position="174"/>
    </location>
</feature>
<organism evidence="3 4">
    <name type="scientific">Trinickia soli</name>
    <dbReference type="NCBI Taxonomy" id="380675"/>
    <lineage>
        <taxon>Bacteria</taxon>
        <taxon>Pseudomonadati</taxon>
        <taxon>Pseudomonadota</taxon>
        <taxon>Betaproteobacteria</taxon>
        <taxon>Burkholderiales</taxon>
        <taxon>Burkholderiaceae</taxon>
        <taxon>Trinickia</taxon>
    </lineage>
</organism>
<dbReference type="PANTHER" id="PTHR35535">
    <property type="entry name" value="HEAT SHOCK PROTEIN HSLJ"/>
    <property type="match status" value="1"/>
</dbReference>
<dbReference type="Gene3D" id="2.40.128.270">
    <property type="match status" value="1"/>
</dbReference>
<evidence type="ECO:0000313" key="4">
    <source>
        <dbReference type="Proteomes" id="UP000235347"/>
    </source>
</evidence>
<dbReference type="PANTHER" id="PTHR35535:SF1">
    <property type="entry name" value="HEAT SHOCK PROTEIN HSLJ"/>
    <property type="match status" value="1"/>
</dbReference>
<dbReference type="Pfam" id="PF03724">
    <property type="entry name" value="META"/>
    <property type="match status" value="1"/>
</dbReference>
<dbReference type="Proteomes" id="UP000235347">
    <property type="component" value="Unassembled WGS sequence"/>
</dbReference>
<proteinExistence type="predicted"/>
<dbReference type="RefSeq" id="WP_102610834.1">
    <property type="nucleotide sequence ID" value="NZ_CADIKD010000009.1"/>
</dbReference>
<dbReference type="AlphaFoldDB" id="A0A2N7W071"/>
<dbReference type="InterPro" id="IPR053147">
    <property type="entry name" value="Hsp_HslJ-like"/>
</dbReference>
<protein>
    <recommendedName>
        <fullName evidence="2">DUF306 domain-containing protein</fullName>
    </recommendedName>
</protein>
<dbReference type="EMBL" id="PNYB01000013">
    <property type="protein sequence ID" value="PMS22802.1"/>
    <property type="molecule type" value="Genomic_DNA"/>
</dbReference>
<evidence type="ECO:0000313" key="3">
    <source>
        <dbReference type="EMBL" id="PMS22802.1"/>
    </source>
</evidence>
<keyword evidence="4" id="KW-1185">Reference proteome</keyword>
<gene>
    <name evidence="3" type="ORF">C0Z19_16055</name>
</gene>
<comment type="caution">
    <text evidence="3">The sequence shown here is derived from an EMBL/GenBank/DDBJ whole genome shotgun (WGS) entry which is preliminary data.</text>
</comment>
<name>A0A2N7W071_9BURK</name>
<accession>A0A2N7W071</accession>
<evidence type="ECO:0000259" key="2">
    <source>
        <dbReference type="Pfam" id="PF03724"/>
    </source>
</evidence>
<reference evidence="3 4" key="1">
    <citation type="submission" date="2018-01" db="EMBL/GenBank/DDBJ databases">
        <title>Whole genome analyses suggest that Burkholderia sensu lato contains two further novel genera in the rhizoxinica-symbiotica group Mycetohabitans gen. nov., and Trinickia gen. nov.: implications for the evolution of diazotrophy and nodulation in the Burkholderiaceae.</title>
        <authorList>
            <person name="Estrada-de los Santos P."/>
            <person name="Palmer M."/>
            <person name="Chavez-Ramirez B."/>
            <person name="Beukes C."/>
            <person name="Steenkamp E.T."/>
            <person name="Hirsch A.M."/>
            <person name="Manyaka P."/>
            <person name="Maluk M."/>
            <person name="Lafos M."/>
            <person name="Crook M."/>
            <person name="Gross E."/>
            <person name="Simon M.F."/>
            <person name="Bueno dos Reis Junior F."/>
            <person name="Poole P.S."/>
            <person name="Venter S.N."/>
            <person name="James E.K."/>
        </authorList>
    </citation>
    <scope>NUCLEOTIDE SEQUENCE [LARGE SCALE GENOMIC DNA]</scope>
    <source>
        <strain evidence="3 4">GP25-8</strain>
    </source>
</reference>
<evidence type="ECO:0000256" key="1">
    <source>
        <dbReference type="SAM" id="MobiDB-lite"/>
    </source>
</evidence>
<dbReference type="InterPro" id="IPR005184">
    <property type="entry name" value="DUF306_Meta_HslJ"/>
</dbReference>
<dbReference type="InterPro" id="IPR038670">
    <property type="entry name" value="HslJ-like_sf"/>
</dbReference>